<feature type="transmembrane region" description="Helical" evidence="7">
    <location>
        <begin position="43"/>
        <end position="60"/>
    </location>
</feature>
<dbReference type="Pfam" id="PF03062">
    <property type="entry name" value="MBOAT"/>
    <property type="match status" value="1"/>
</dbReference>
<dbReference type="InterPro" id="IPR049941">
    <property type="entry name" value="LPLAT_7/PORCN-like"/>
</dbReference>
<accession>A0A6B2L3V2</accession>
<keyword evidence="5 7" id="KW-0472">Membrane</keyword>
<name>A0A6B2L3V2_9EUKA</name>
<evidence type="ECO:0000256" key="7">
    <source>
        <dbReference type="SAM" id="Phobius"/>
    </source>
</evidence>
<feature type="transmembrane region" description="Helical" evidence="7">
    <location>
        <begin position="394"/>
        <end position="412"/>
    </location>
</feature>
<keyword evidence="6" id="KW-0012">Acyltransferase</keyword>
<dbReference type="PANTHER" id="PTHR13906:SF4">
    <property type="entry name" value="LYSOPHOSPHOLIPID ACYLTRANSFERASE 6"/>
    <property type="match status" value="1"/>
</dbReference>
<sequence>MICVFMAYPISYLLGLIPGKTTKHLYSVLVGIWLGNYMVSYQWIHTLFGSTLCYLILLVLGPNGRFISAVAAMLHLECLHIYRQWTAYLSWTFDVTMQLMIVVQKLTTFGYNLYDGTKNPKPTPDQQKYAIKELPSYLEFLGWIYMPSNFSMGPTMEFNEYRDVVEGNYPKTNILPALKMLGIAVICLVISQGGSIYFPISLMKDEEFLKNNSALAIHFTALIVAFIARFKYYFGFKVSEGAAVMAGLGYRKDEKTMKEDWEGMSNMDILRFETSYSFRDSSNAWNTKTSLWLRRLVYDRVRAPMNLYAVYALSAFWHGFYPGYYLFFFMIGLLTKVNRTIDQQLGPLFLAYGSTGKLLYKIFSWTLTLVSRDYFIMSFMLLSWEDCWRVYQSMGFWMHILGIIAFAASMFIPEKRRPRKTVPEKKQE</sequence>
<protein>
    <submittedName>
        <fullName evidence="8">Uncharacterized protein</fullName>
    </submittedName>
</protein>
<dbReference type="AlphaFoldDB" id="A0A6B2L3V2"/>
<evidence type="ECO:0000256" key="4">
    <source>
        <dbReference type="ARBA" id="ARBA00022989"/>
    </source>
</evidence>
<evidence type="ECO:0000256" key="3">
    <source>
        <dbReference type="ARBA" id="ARBA00022692"/>
    </source>
</evidence>
<evidence type="ECO:0000313" key="8">
    <source>
        <dbReference type="EMBL" id="NDV31723.1"/>
    </source>
</evidence>
<comment type="subcellular location">
    <subcellularLocation>
        <location evidence="1">Membrane</location>
        <topology evidence="1">Multi-pass membrane protein</topology>
    </subcellularLocation>
</comment>
<keyword evidence="2" id="KW-0808">Transferase</keyword>
<keyword evidence="3 7" id="KW-0812">Transmembrane</keyword>
<reference evidence="8" key="1">
    <citation type="journal article" date="2020" name="J. Eukaryot. Microbiol.">
        <title>De novo Sequencing, Assembly and Annotation of the Transcriptome for the Free-Living Testate Amoeba Arcella intermedia.</title>
        <authorList>
            <person name="Ribeiro G.M."/>
            <person name="Porfirio-Sousa A.L."/>
            <person name="Maurer-Alcala X.X."/>
            <person name="Katz L.A."/>
            <person name="Lahr D.J.G."/>
        </authorList>
    </citation>
    <scope>NUCLEOTIDE SEQUENCE</scope>
</reference>
<keyword evidence="4 7" id="KW-1133">Transmembrane helix</keyword>
<dbReference type="InterPro" id="IPR004299">
    <property type="entry name" value="MBOAT_fam"/>
</dbReference>
<dbReference type="GO" id="GO:0016746">
    <property type="term" value="F:acyltransferase activity"/>
    <property type="evidence" value="ECO:0007669"/>
    <property type="project" value="UniProtKB-KW"/>
</dbReference>
<feature type="transmembrane region" description="Helical" evidence="7">
    <location>
        <begin position="180"/>
        <end position="200"/>
    </location>
</feature>
<organism evidence="8">
    <name type="scientific">Arcella intermedia</name>
    <dbReference type="NCBI Taxonomy" id="1963864"/>
    <lineage>
        <taxon>Eukaryota</taxon>
        <taxon>Amoebozoa</taxon>
        <taxon>Tubulinea</taxon>
        <taxon>Elardia</taxon>
        <taxon>Arcellinida</taxon>
        <taxon>Sphaerothecina</taxon>
        <taxon>Arcellidae</taxon>
        <taxon>Arcella</taxon>
    </lineage>
</organism>
<evidence type="ECO:0000256" key="2">
    <source>
        <dbReference type="ARBA" id="ARBA00022679"/>
    </source>
</evidence>
<dbReference type="EMBL" id="GIBP01002754">
    <property type="protein sequence ID" value="NDV31723.1"/>
    <property type="molecule type" value="Transcribed_RNA"/>
</dbReference>
<evidence type="ECO:0000256" key="6">
    <source>
        <dbReference type="ARBA" id="ARBA00023315"/>
    </source>
</evidence>
<feature type="transmembrane region" description="Helical" evidence="7">
    <location>
        <begin position="324"/>
        <end position="341"/>
    </location>
</feature>
<feature type="transmembrane region" description="Helical" evidence="7">
    <location>
        <begin position="212"/>
        <end position="230"/>
    </location>
</feature>
<evidence type="ECO:0000256" key="1">
    <source>
        <dbReference type="ARBA" id="ARBA00004141"/>
    </source>
</evidence>
<dbReference type="GO" id="GO:0030258">
    <property type="term" value="P:lipid modification"/>
    <property type="evidence" value="ECO:0007669"/>
    <property type="project" value="TreeGrafter"/>
</dbReference>
<evidence type="ECO:0000256" key="5">
    <source>
        <dbReference type="ARBA" id="ARBA00023136"/>
    </source>
</evidence>
<proteinExistence type="predicted"/>
<dbReference type="PANTHER" id="PTHR13906">
    <property type="entry name" value="PORCUPINE"/>
    <property type="match status" value="1"/>
</dbReference>
<dbReference type="GO" id="GO:0016020">
    <property type="term" value="C:membrane"/>
    <property type="evidence" value="ECO:0007669"/>
    <property type="project" value="UniProtKB-SubCell"/>
</dbReference>